<protein>
    <submittedName>
        <fullName evidence="9">Transcription initiation factor TFIID subunit 1</fullName>
    </submittedName>
</protein>
<organism evidence="8 9">
    <name type="scientific">Panagrolaimus superbus</name>
    <dbReference type="NCBI Taxonomy" id="310955"/>
    <lineage>
        <taxon>Eukaryota</taxon>
        <taxon>Metazoa</taxon>
        <taxon>Ecdysozoa</taxon>
        <taxon>Nematoda</taxon>
        <taxon>Chromadorea</taxon>
        <taxon>Rhabditida</taxon>
        <taxon>Tylenchina</taxon>
        <taxon>Panagrolaimomorpha</taxon>
        <taxon>Panagrolaimoidea</taxon>
        <taxon>Panagrolaimidae</taxon>
        <taxon>Panagrolaimus</taxon>
    </lineage>
</organism>
<keyword evidence="3" id="KW-0804">Transcription</keyword>
<dbReference type="WBParaSite" id="PSU_v2.g4422.t1">
    <property type="protein sequence ID" value="PSU_v2.g4422.t1"/>
    <property type="gene ID" value="PSU_v2.g4422"/>
</dbReference>
<evidence type="ECO:0000313" key="9">
    <source>
        <dbReference type="WBParaSite" id="PSU_v2.g4422.t1"/>
    </source>
</evidence>
<feature type="compositionally biased region" description="Polar residues" evidence="5">
    <location>
        <begin position="372"/>
        <end position="393"/>
    </location>
</feature>
<dbReference type="PANTHER" id="PTHR13900:SF0">
    <property type="entry name" value="TRANSCRIPTION INITIATION FACTOR TFIID SUBUNIT 1"/>
    <property type="match status" value="1"/>
</dbReference>
<dbReference type="GO" id="GO:0005669">
    <property type="term" value="C:transcription factor TFIID complex"/>
    <property type="evidence" value="ECO:0007669"/>
    <property type="project" value="InterPro"/>
</dbReference>
<feature type="region of interest" description="Disordered" evidence="5">
    <location>
        <begin position="364"/>
        <end position="394"/>
    </location>
</feature>
<dbReference type="InterPro" id="IPR022591">
    <property type="entry name" value="TAF1_HAT_dom"/>
</dbReference>
<evidence type="ECO:0000256" key="3">
    <source>
        <dbReference type="ARBA" id="ARBA00023163"/>
    </source>
</evidence>
<dbReference type="GO" id="GO:0051123">
    <property type="term" value="P:RNA polymerase II preinitiation complex assembly"/>
    <property type="evidence" value="ECO:0007669"/>
    <property type="project" value="TreeGrafter"/>
</dbReference>
<sequence>MEDIREAFPDYPESSVRKRLKMCATFIRTRNGLNTNYWALKEDFCLPTEEEMMKLITPEMCCAYYSMMSSKQRLTDAGYASILANINDEKSGGSDDDVKIEDEIQCAPWNTTKAFLTALQGKCYLDRRGTADPTGCGEAFSYIRKSSKWTRREETFGPQKPQLYTGTNADLRKLPIKEAREICKEYGFPEEAINALSRWKVIDLIRKISIQEAKNGADLNGIARFARSGIRLTQMQQNWREYCQTIFDLQNQSLSNDADLSSDDENLLSEDEQDDDDVSIIESENDESNGPFASTVAVKCEPSSCFDDEFGPGDIFGPKDIFGPAKNGINSFSKQQNGLFTVSKKFKGNNNIKIEVGNEKHFNESKIKEESCQSSESHQPTVSSDNRPSTSAANRIPESLMNFATINDGDELVYGENCRVSRKSLQLLLERENNDKIKKLKIVRTFRDSNGHKAIRSEVISNPKIIDAYIKIRTTKDIQFIKEYSYNDEIFKKENRKKIRRYQDQLRRIKRNEERRKLGIIQKPCGGQPLKDKKPPKEFTMKCSSCGGIGHMKTNKNCPFYSESGYHQAKPTIGQLIKNETDELTQVEETKVRIKKSALSLKLRISKNVLKQSKKDGK</sequence>
<dbReference type="Pfam" id="PF15288">
    <property type="entry name" value="zf-CCHC_6"/>
    <property type="match status" value="1"/>
</dbReference>
<evidence type="ECO:0000256" key="5">
    <source>
        <dbReference type="SAM" id="MobiDB-lite"/>
    </source>
</evidence>
<dbReference type="InterPro" id="IPR040240">
    <property type="entry name" value="TAF1"/>
</dbReference>
<evidence type="ECO:0000256" key="2">
    <source>
        <dbReference type="ARBA" id="ARBA00023015"/>
    </source>
</evidence>
<feature type="domain" description="Zinc knuckle" evidence="7">
    <location>
        <begin position="541"/>
        <end position="571"/>
    </location>
</feature>
<dbReference type="AlphaFoldDB" id="A0A914Z2E8"/>
<dbReference type="GO" id="GO:0004402">
    <property type="term" value="F:histone acetyltransferase activity"/>
    <property type="evidence" value="ECO:0007669"/>
    <property type="project" value="InterPro"/>
</dbReference>
<dbReference type="InterPro" id="IPR041670">
    <property type="entry name" value="Znf-CCHC_6"/>
</dbReference>
<reference evidence="9" key="1">
    <citation type="submission" date="2022-11" db="UniProtKB">
        <authorList>
            <consortium name="WormBaseParasite"/>
        </authorList>
    </citation>
    <scope>IDENTIFICATION</scope>
</reference>
<keyword evidence="4" id="KW-0539">Nucleus</keyword>
<evidence type="ECO:0000256" key="1">
    <source>
        <dbReference type="ARBA" id="ARBA00004123"/>
    </source>
</evidence>
<dbReference type="GO" id="GO:0016251">
    <property type="term" value="F:RNA polymerase II general transcription initiation factor activity"/>
    <property type="evidence" value="ECO:0007669"/>
    <property type="project" value="InterPro"/>
</dbReference>
<feature type="domain" description="Transcription initiation factor TFIID subunit 1 histone acetyltransferase" evidence="6">
    <location>
        <begin position="1"/>
        <end position="204"/>
    </location>
</feature>
<name>A0A914Z2E8_9BILA</name>
<dbReference type="Pfam" id="PF12157">
    <property type="entry name" value="DUF3591"/>
    <property type="match status" value="1"/>
</dbReference>
<dbReference type="Proteomes" id="UP000887577">
    <property type="component" value="Unplaced"/>
</dbReference>
<evidence type="ECO:0000313" key="8">
    <source>
        <dbReference type="Proteomes" id="UP000887577"/>
    </source>
</evidence>
<keyword evidence="2" id="KW-0805">Transcription regulation</keyword>
<dbReference type="GO" id="GO:0017025">
    <property type="term" value="F:TBP-class protein binding"/>
    <property type="evidence" value="ECO:0007669"/>
    <property type="project" value="InterPro"/>
</dbReference>
<proteinExistence type="predicted"/>
<dbReference type="PANTHER" id="PTHR13900">
    <property type="entry name" value="TRANSCRIPTION INITIATION FACTOR TFIID"/>
    <property type="match status" value="1"/>
</dbReference>
<evidence type="ECO:0000259" key="7">
    <source>
        <dbReference type="Pfam" id="PF15288"/>
    </source>
</evidence>
<evidence type="ECO:0000256" key="4">
    <source>
        <dbReference type="ARBA" id="ARBA00023242"/>
    </source>
</evidence>
<keyword evidence="8" id="KW-1185">Reference proteome</keyword>
<evidence type="ECO:0000259" key="6">
    <source>
        <dbReference type="Pfam" id="PF12157"/>
    </source>
</evidence>
<comment type="subcellular location">
    <subcellularLocation>
        <location evidence="1">Nucleus</location>
    </subcellularLocation>
</comment>
<feature type="region of interest" description="Disordered" evidence="5">
    <location>
        <begin position="257"/>
        <end position="276"/>
    </location>
</feature>
<accession>A0A914Z2E8</accession>
<feature type="compositionally biased region" description="Acidic residues" evidence="5">
    <location>
        <begin position="260"/>
        <end position="276"/>
    </location>
</feature>